<accession>A0ABT1PDW4</accession>
<protein>
    <submittedName>
        <fullName evidence="1">Uncharacterized protein</fullName>
    </submittedName>
</protein>
<proteinExistence type="predicted"/>
<keyword evidence="2" id="KW-1185">Reference proteome</keyword>
<reference evidence="1 2" key="1">
    <citation type="submission" date="2022-06" db="EMBL/GenBank/DDBJ databases">
        <title>Draft genome sequence of type strain Streptomyces rubrisoli DSM 42083.</title>
        <authorList>
            <person name="Duangmal K."/>
            <person name="Klaysubun C."/>
        </authorList>
    </citation>
    <scope>NUCLEOTIDE SEQUENCE [LARGE SCALE GENOMIC DNA]</scope>
    <source>
        <strain evidence="1 2">DSM 42083</strain>
    </source>
</reference>
<gene>
    <name evidence="1" type="ORF">NON19_13340</name>
</gene>
<organism evidence="1 2">
    <name type="scientific">Streptantibioticus rubrisoli</name>
    <dbReference type="NCBI Taxonomy" id="1387313"/>
    <lineage>
        <taxon>Bacteria</taxon>
        <taxon>Bacillati</taxon>
        <taxon>Actinomycetota</taxon>
        <taxon>Actinomycetes</taxon>
        <taxon>Kitasatosporales</taxon>
        <taxon>Streptomycetaceae</taxon>
        <taxon>Streptantibioticus</taxon>
    </lineage>
</organism>
<dbReference type="RefSeq" id="WP_255927685.1">
    <property type="nucleotide sequence ID" value="NZ_JANFNH010000011.1"/>
</dbReference>
<evidence type="ECO:0000313" key="1">
    <source>
        <dbReference type="EMBL" id="MCQ4042991.1"/>
    </source>
</evidence>
<name>A0ABT1PDW4_9ACTN</name>
<evidence type="ECO:0000313" key="2">
    <source>
        <dbReference type="Proteomes" id="UP001206206"/>
    </source>
</evidence>
<dbReference type="EMBL" id="JANFNH010000011">
    <property type="protein sequence ID" value="MCQ4042991.1"/>
    <property type="molecule type" value="Genomic_DNA"/>
</dbReference>
<dbReference type="Proteomes" id="UP001206206">
    <property type="component" value="Unassembled WGS sequence"/>
</dbReference>
<sequence>MNERSIFTRGQVADLSAPLTALRVLAVDFAGLPAPSVKISSVYPNQLELSLYDDLGLFETWRAALSIAAADVEFIELNAGRIWMLRARREFAGAELMLVGFGESLARTRDRANVGAAVHA</sequence>
<comment type="caution">
    <text evidence="1">The sequence shown here is derived from an EMBL/GenBank/DDBJ whole genome shotgun (WGS) entry which is preliminary data.</text>
</comment>